<accession>A0A8K0EFK1</accession>
<protein>
    <submittedName>
        <fullName evidence="1">Hypp7760 protein</fullName>
    </submittedName>
</protein>
<evidence type="ECO:0000313" key="2">
    <source>
        <dbReference type="Proteomes" id="UP000838412"/>
    </source>
</evidence>
<sequence length="153" mass="16095">MSYGVNGKQDGGSLQPQLGRDIATVFPPQSNVDVANLTNGGGSVYHTNVPYHQSGQPRQGGQWNGGYPGQTGHGHPLAPAYPPISHQPVPTNKGVMVQGAGPTIAGRGQYVTQNGRRVQRQRTNDSTPLICCVVCCVGPDCDLDCCDGCDCDF</sequence>
<gene>
    <name evidence="1" type="primary">Hypp7760</name>
    <name evidence="1" type="ORF">BLAG_LOCUS8603</name>
</gene>
<proteinExistence type="predicted"/>
<evidence type="ECO:0000313" key="1">
    <source>
        <dbReference type="EMBL" id="CAH1246654.1"/>
    </source>
</evidence>
<organism evidence="1 2">
    <name type="scientific">Branchiostoma lanceolatum</name>
    <name type="common">Common lancelet</name>
    <name type="synonym">Amphioxus lanceolatum</name>
    <dbReference type="NCBI Taxonomy" id="7740"/>
    <lineage>
        <taxon>Eukaryota</taxon>
        <taxon>Metazoa</taxon>
        <taxon>Chordata</taxon>
        <taxon>Cephalochordata</taxon>
        <taxon>Leptocardii</taxon>
        <taxon>Amphioxiformes</taxon>
        <taxon>Branchiostomatidae</taxon>
        <taxon>Branchiostoma</taxon>
    </lineage>
</organism>
<name>A0A8K0EFK1_BRALA</name>
<dbReference type="OrthoDB" id="9996871at2759"/>
<keyword evidence="2" id="KW-1185">Reference proteome</keyword>
<dbReference type="Proteomes" id="UP000838412">
    <property type="component" value="Chromosome 15"/>
</dbReference>
<dbReference type="AlphaFoldDB" id="A0A8K0EFK1"/>
<dbReference type="EMBL" id="OV696700">
    <property type="protein sequence ID" value="CAH1246654.1"/>
    <property type="molecule type" value="Genomic_DNA"/>
</dbReference>
<reference evidence="1" key="1">
    <citation type="submission" date="2022-01" db="EMBL/GenBank/DDBJ databases">
        <authorList>
            <person name="Braso-Vives M."/>
        </authorList>
    </citation>
    <scope>NUCLEOTIDE SEQUENCE</scope>
</reference>